<evidence type="ECO:0000313" key="3">
    <source>
        <dbReference type="Proteomes" id="UP001276659"/>
    </source>
</evidence>
<dbReference type="Proteomes" id="UP001276659">
    <property type="component" value="Unassembled WGS sequence"/>
</dbReference>
<proteinExistence type="predicted"/>
<evidence type="ECO:0000256" key="1">
    <source>
        <dbReference type="SAM" id="SignalP"/>
    </source>
</evidence>
<evidence type="ECO:0000313" key="2">
    <source>
        <dbReference type="EMBL" id="KAK3174019.1"/>
    </source>
</evidence>
<dbReference type="AlphaFoldDB" id="A0AAD9Z9C5"/>
<accession>A0AAD9Z9C5</accession>
<comment type="caution">
    <text evidence="2">The sequence shown here is derived from an EMBL/GenBank/DDBJ whole genome shotgun (WGS) entry which is preliminary data.</text>
</comment>
<protein>
    <submittedName>
        <fullName evidence="2">Uncharacterized protein</fullName>
    </submittedName>
</protein>
<gene>
    <name evidence="2" type="ORF">OEA41_001263</name>
</gene>
<organism evidence="2 3">
    <name type="scientific">Lepraria neglecta</name>
    <dbReference type="NCBI Taxonomy" id="209136"/>
    <lineage>
        <taxon>Eukaryota</taxon>
        <taxon>Fungi</taxon>
        <taxon>Dikarya</taxon>
        <taxon>Ascomycota</taxon>
        <taxon>Pezizomycotina</taxon>
        <taxon>Lecanoromycetes</taxon>
        <taxon>OSLEUM clade</taxon>
        <taxon>Lecanoromycetidae</taxon>
        <taxon>Lecanorales</taxon>
        <taxon>Lecanorineae</taxon>
        <taxon>Stereocaulaceae</taxon>
        <taxon>Lepraria</taxon>
    </lineage>
</organism>
<reference evidence="2" key="1">
    <citation type="submission" date="2022-11" db="EMBL/GenBank/DDBJ databases">
        <title>Chromosomal genome sequence assembly and mating type (MAT) locus characterization of the leprose asexual lichenized fungus Lepraria neglecta (Nyl.) Erichsen.</title>
        <authorList>
            <person name="Allen J.L."/>
            <person name="Pfeffer B."/>
        </authorList>
    </citation>
    <scope>NUCLEOTIDE SEQUENCE</scope>
    <source>
        <strain evidence="2">Allen 5258</strain>
    </source>
</reference>
<feature type="chain" id="PRO_5041937376" evidence="1">
    <location>
        <begin position="39"/>
        <end position="250"/>
    </location>
</feature>
<dbReference type="EMBL" id="JASNWA010000006">
    <property type="protein sequence ID" value="KAK3174019.1"/>
    <property type="molecule type" value="Genomic_DNA"/>
</dbReference>
<name>A0AAD9Z9C5_9LECA</name>
<sequence>MHLQHFFSSTDREVPRVSPSGPFAQLLLLLSFVAHAFAINPGQLGLQLNTGLAQTGKFVYNSIAQFEDDILATWTKEQIVHIAEQGYLDLLAAFDGDQNKFPIMKKQGAVSVIVTGHSVYISSSLTGGSSFLYIPNIANSRVNYVPGNVKQSNDAGILEWALMACQVRSTAGAGHRLGGNCGEPMAAMSFVRTNPTGVLDGAKVVTWGKYRDPVSKAWTTGVMDPCMSGASLDYTDVWGCAQLTGLSSPE</sequence>
<feature type="signal peptide" evidence="1">
    <location>
        <begin position="1"/>
        <end position="38"/>
    </location>
</feature>
<keyword evidence="3" id="KW-1185">Reference proteome</keyword>
<keyword evidence="1" id="KW-0732">Signal</keyword>